<keyword evidence="2" id="KW-1185">Reference proteome</keyword>
<dbReference type="AlphaFoldDB" id="A0A2U1IV86"/>
<organism evidence="1 2">
    <name type="scientific">Smittium angustum</name>
    <dbReference type="NCBI Taxonomy" id="133377"/>
    <lineage>
        <taxon>Eukaryota</taxon>
        <taxon>Fungi</taxon>
        <taxon>Fungi incertae sedis</taxon>
        <taxon>Zoopagomycota</taxon>
        <taxon>Kickxellomycotina</taxon>
        <taxon>Harpellomycetes</taxon>
        <taxon>Harpellales</taxon>
        <taxon>Legeriomycetaceae</taxon>
        <taxon>Smittium</taxon>
    </lineage>
</organism>
<accession>A0A2U1IV86</accession>
<dbReference type="EMBL" id="MBFU01001173">
    <property type="protein sequence ID" value="PVZ96710.1"/>
    <property type="molecule type" value="Genomic_DNA"/>
</dbReference>
<dbReference type="PANTHER" id="PTHR40866:SF1">
    <property type="entry name" value="BED-TYPE DOMAIN-CONTAINING PROTEIN"/>
    <property type="match status" value="1"/>
</dbReference>
<sequence length="159" mass="18691">GILAKYIHLRPILDTRTRWTSTMDMVKLCSLLLPYVTRINGFSLDSIRKVENVNLQAENVSLNESRGYFDLLLENSPELENRYEPLLTKQEKLELKDFVLDDENTGIMENLPTSMKDKVALKRKRKNTKYMDLGIIHPTSNVLERLFSAVKYYYTDWRK</sequence>
<name>A0A2U1IV86_SMIAN</name>
<evidence type="ECO:0000313" key="1">
    <source>
        <dbReference type="EMBL" id="PVZ96710.1"/>
    </source>
</evidence>
<feature type="non-terminal residue" evidence="1">
    <location>
        <position position="1"/>
    </location>
</feature>
<reference evidence="1 2" key="1">
    <citation type="journal article" date="2018" name="MBio">
        <title>Comparative Genomics Reveals the Core Gene Toolbox for the Fungus-Insect Symbiosis.</title>
        <authorList>
            <person name="Wang Y."/>
            <person name="Stata M."/>
            <person name="Wang W."/>
            <person name="Stajich J.E."/>
            <person name="White M.M."/>
            <person name="Moncalvo J.M."/>
        </authorList>
    </citation>
    <scope>NUCLEOTIDE SEQUENCE [LARGE SCALE GENOMIC DNA]</scope>
    <source>
        <strain evidence="1 2">AUS-126-30</strain>
    </source>
</reference>
<evidence type="ECO:0000313" key="2">
    <source>
        <dbReference type="Proteomes" id="UP000245591"/>
    </source>
</evidence>
<protein>
    <submittedName>
        <fullName evidence="1">Uncharacterized protein</fullName>
    </submittedName>
</protein>
<proteinExistence type="predicted"/>
<dbReference type="Proteomes" id="UP000245591">
    <property type="component" value="Unassembled WGS sequence"/>
</dbReference>
<comment type="caution">
    <text evidence="1">The sequence shown here is derived from an EMBL/GenBank/DDBJ whole genome shotgun (WGS) entry which is preliminary data.</text>
</comment>
<gene>
    <name evidence="1" type="ORF">BB558_007368</name>
</gene>
<dbReference type="PANTHER" id="PTHR40866">
    <property type="entry name" value="BED-TYPE DOMAIN-CONTAINING PROTEIN"/>
    <property type="match status" value="1"/>
</dbReference>